<reference evidence="1" key="1">
    <citation type="submission" date="2015-07" db="EMBL/GenBank/DDBJ databases">
        <title>Adaptation to a free-living lifestyle via gene acquisitions in the diplomonad Trepomonas sp. PC1.</title>
        <authorList>
            <person name="Xu F."/>
            <person name="Jerlstrom-Hultqvist J."/>
            <person name="Kolisko M."/>
            <person name="Simpson A.G.B."/>
            <person name="Roger A.J."/>
            <person name="Svard S.G."/>
            <person name="Andersson J.O."/>
        </authorList>
    </citation>
    <scope>NUCLEOTIDE SEQUENCE</scope>
    <source>
        <strain evidence="1">PC1</strain>
    </source>
</reference>
<accession>A0A146K6X4</accession>
<protein>
    <submittedName>
        <fullName evidence="1">Uncharacterized protein</fullName>
    </submittedName>
</protein>
<dbReference type="EMBL" id="GDID01005295">
    <property type="protein sequence ID" value="JAP91311.1"/>
    <property type="molecule type" value="Transcribed_RNA"/>
</dbReference>
<proteinExistence type="predicted"/>
<organism evidence="1">
    <name type="scientific">Trepomonas sp. PC1</name>
    <dbReference type="NCBI Taxonomy" id="1076344"/>
    <lineage>
        <taxon>Eukaryota</taxon>
        <taxon>Metamonada</taxon>
        <taxon>Diplomonadida</taxon>
        <taxon>Hexamitidae</taxon>
        <taxon>Hexamitinae</taxon>
        <taxon>Trepomonas</taxon>
    </lineage>
</organism>
<feature type="non-terminal residue" evidence="1">
    <location>
        <position position="1234"/>
    </location>
</feature>
<gene>
    <name evidence="1" type="ORF">TPC1_17114</name>
</gene>
<sequence>MEEIKQGIVYNLKIEKLLSQIVNIPYQNIETEIVITQKLYSQAFLVVCKSPTDDCQHNYSDQEIKYTILQNNNTLFHKFERAQKYYFWFSANMQVNITVQVNTMRLLFDHSMTQVTPQAYNGDLLKYSMQFMLYSCPDESGRPQPVTITVKEGIKLFLSKDPKIGFPDPDNCIESDETICNQKIDNFNLQQGLWKIFMLFDSDKQASVIPSQHNFILHNITGAAFFDKVSKIETCASFVELSLNNIENINIHQLTGVASHTNPVRDGALQIIVKETNLFTPDDRKSVFGYFSFSRAEVESLRSRRVKSLFVMIAQLSKNHVYHEEIQLTELSFVPCWNFEVHKSDQHLTYSLKPFDHIKYTEQQKESGTKRIGNLFYSDNRFTHKINYIFKASADLNLLQQFVSITSVGSEISQITSSRTIVTDRGFQASITEIKVANETKNDSIAFGSTVFQTVQMNTASATENRTYQVHSIAGVQNEFNDSVFYQFDPTKKAKNNYFVFNLFQGWKEKKGLHIQLSANSGCKNVHMIMMYSMVNPIPEIDDNKGMSQIMNMDVQTPLDLIVYETKPIYLNIQAEEVDQCQQMNLKVKPIGDMINKIVVNQVETKTIYGGQVQHFELILNKTQKSMLRIEVPEQKFVNYTLKFVVTEKMFAGNIINADKKDILLEGAIDPRVQSVFYTEFDHKRLGYYYLAVQRFVVGDSESTQFKVQISDLREIASQKEYSMQEEIFTFNVSRGEEFRFELQNQELGYLCANQAQFAEKQAEKCIQVENNSIFTRQHGRMYFTTTKANKIQLKTNRNILFGTLGEFKMEIEEPIYAIAHLQKITTDTAQVYINLVHCDNCVVCASTRVEYPKVIPFKSELSQNTDCDAIVGNVKSNESKYSKNALINVSTEKQVYFTIKSLDSEGIVEQVDILVDQTSVADPDKQYKVNMKHSDNAQEKENAFSVINLKFTLDCKSLNNTDFSTLTVTPDITAVNMTLQKVQGSFYNLFASTEHVIPSKSKSEFMLLKEAGISVMPISNQFLLQKCVQQKVNIYFQVQAAPELANSTCTLLNFASNNSSNLIQQLKFGASNQVSSKSKKRKLFYFDVITKPISFTVTPCRGNPQLRAGITDYYMRSTYLSDFDNQIEKVYKSASNDQNEIVLQIKPGSTEFGMIGDWILEVGDWGDSEWVAEVLVGNSDPRPGVPVRVFQFGFNGNYQAKFSPAIAQGKHLQQNMIEYSMFIMPHYGEKQSS</sequence>
<name>A0A146K6X4_9EUKA</name>
<dbReference type="AlphaFoldDB" id="A0A146K6X4"/>
<evidence type="ECO:0000313" key="1">
    <source>
        <dbReference type="EMBL" id="JAP91311.1"/>
    </source>
</evidence>